<dbReference type="STRING" id="883161.HMPREF9306_00180"/>
<dbReference type="FunFam" id="3.40.50.300:FF:000134">
    <property type="entry name" value="Iron-enterobactin ABC transporter ATP-binding protein"/>
    <property type="match status" value="1"/>
</dbReference>
<dbReference type="InterPro" id="IPR003593">
    <property type="entry name" value="AAA+_ATPase"/>
</dbReference>
<dbReference type="SMART" id="SM00382">
    <property type="entry name" value="AAA"/>
    <property type="match status" value="1"/>
</dbReference>
<comment type="caution">
    <text evidence="5">The sequence shown here is derived from an EMBL/GenBank/DDBJ whole genome shotgun (WGS) entry which is preliminary data.</text>
</comment>
<accession>S2X184</accession>
<sequence>MITVNRLSVSRGKRRIISDVSFSVSDGEVVGVVGVNGCGKSTLLMALHNALKPDTGEVLVDGKNIAELSRREIAKQIAVVAQERDAVLPLTVRDAVGLGRLASRHLIGYGDDADQSLVDEAMARVELTDLADRLVTNLSGGERQRVMIARAIAQQSSHLLMDEPTNHLDLRHQFALLDLISELGRTTVIVLHDLNLAARCCGQIILLDGGKVAARGTPTQVFTPQILEPIYGLKVRTVESGGRVNLLFDNRP</sequence>
<dbReference type="InterPro" id="IPR017871">
    <property type="entry name" value="ABC_transporter-like_CS"/>
</dbReference>
<dbReference type="PROSITE" id="PS00211">
    <property type="entry name" value="ABC_TRANSPORTER_1"/>
    <property type="match status" value="1"/>
</dbReference>
<name>S2X184_9ACTN</name>
<evidence type="ECO:0000259" key="4">
    <source>
        <dbReference type="PROSITE" id="PS50893"/>
    </source>
</evidence>
<evidence type="ECO:0000313" key="6">
    <source>
        <dbReference type="Proteomes" id="UP000014417"/>
    </source>
</evidence>
<dbReference type="HOGENOM" id="CLU_000604_1_11_11"/>
<protein>
    <recommendedName>
        <fullName evidence="4">ABC transporter domain-containing protein</fullName>
    </recommendedName>
</protein>
<keyword evidence="1" id="KW-0813">Transport</keyword>
<evidence type="ECO:0000256" key="3">
    <source>
        <dbReference type="ARBA" id="ARBA00022840"/>
    </source>
</evidence>
<evidence type="ECO:0000313" key="5">
    <source>
        <dbReference type="EMBL" id="EPD33769.1"/>
    </source>
</evidence>
<dbReference type="PROSITE" id="PS50893">
    <property type="entry name" value="ABC_TRANSPORTER_2"/>
    <property type="match status" value="1"/>
</dbReference>
<feature type="domain" description="ABC transporter" evidence="4">
    <location>
        <begin position="2"/>
        <end position="234"/>
    </location>
</feature>
<gene>
    <name evidence="5" type="ORF">HMPREF9306_00180</name>
</gene>
<evidence type="ECO:0000256" key="2">
    <source>
        <dbReference type="ARBA" id="ARBA00022741"/>
    </source>
</evidence>
<dbReference type="Pfam" id="PF00005">
    <property type="entry name" value="ABC_tran"/>
    <property type="match status" value="1"/>
</dbReference>
<dbReference type="GO" id="GO:0005524">
    <property type="term" value="F:ATP binding"/>
    <property type="evidence" value="ECO:0007669"/>
    <property type="project" value="UniProtKB-KW"/>
</dbReference>
<dbReference type="Gene3D" id="3.40.50.300">
    <property type="entry name" value="P-loop containing nucleotide triphosphate hydrolases"/>
    <property type="match status" value="1"/>
</dbReference>
<keyword evidence="6" id="KW-1185">Reference proteome</keyword>
<keyword evidence="3" id="KW-0067">ATP-binding</keyword>
<dbReference type="PATRIC" id="fig|883161.3.peg.191"/>
<dbReference type="SUPFAM" id="SSF52540">
    <property type="entry name" value="P-loop containing nucleoside triphosphate hydrolases"/>
    <property type="match status" value="1"/>
</dbReference>
<dbReference type="GO" id="GO:0016887">
    <property type="term" value="F:ATP hydrolysis activity"/>
    <property type="evidence" value="ECO:0007669"/>
    <property type="project" value="InterPro"/>
</dbReference>
<keyword evidence="2" id="KW-0547">Nucleotide-binding</keyword>
<dbReference type="PANTHER" id="PTHR42794:SF2">
    <property type="entry name" value="ABC TRANSPORTER ATP-BINDING PROTEIN"/>
    <property type="match status" value="1"/>
</dbReference>
<dbReference type="OrthoDB" id="5296765at2"/>
<dbReference type="RefSeq" id="WP_016455041.1">
    <property type="nucleotide sequence ID" value="NZ_KE150269.1"/>
</dbReference>
<dbReference type="CDD" id="cd03214">
    <property type="entry name" value="ABC_Iron-Siderophores_B12_Hemin"/>
    <property type="match status" value="1"/>
</dbReference>
<organism evidence="5 6">
    <name type="scientific">Propionimicrobium lymphophilum ACS-093-V-SCH5</name>
    <dbReference type="NCBI Taxonomy" id="883161"/>
    <lineage>
        <taxon>Bacteria</taxon>
        <taxon>Bacillati</taxon>
        <taxon>Actinomycetota</taxon>
        <taxon>Actinomycetes</taxon>
        <taxon>Propionibacteriales</taxon>
        <taxon>Propionibacteriaceae</taxon>
        <taxon>Propionimicrobium</taxon>
    </lineage>
</organism>
<reference evidence="5 6" key="1">
    <citation type="submission" date="2013-04" db="EMBL/GenBank/DDBJ databases">
        <title>The Genome Sequence of Propionimicrobium lymphophilum ACS-093-V-SCH5.</title>
        <authorList>
            <consortium name="The Broad Institute Genomics Platform"/>
            <person name="Earl A."/>
            <person name="Ward D."/>
            <person name="Feldgarden M."/>
            <person name="Gevers D."/>
            <person name="Saerens B."/>
            <person name="Vaneechoutte M."/>
            <person name="Walker B."/>
            <person name="Young S."/>
            <person name="Zeng Q."/>
            <person name="Gargeya S."/>
            <person name="Fitzgerald M."/>
            <person name="Haas B."/>
            <person name="Abouelleil A."/>
            <person name="Allen A.W."/>
            <person name="Alvarado L."/>
            <person name="Arachchi H.M."/>
            <person name="Berlin A.M."/>
            <person name="Chapman S.B."/>
            <person name="Gainer-Dewar J."/>
            <person name="Goldberg J."/>
            <person name="Griggs A."/>
            <person name="Gujja S."/>
            <person name="Hansen M."/>
            <person name="Howarth C."/>
            <person name="Imamovic A."/>
            <person name="Ireland A."/>
            <person name="Larimer J."/>
            <person name="McCowan C."/>
            <person name="Murphy C."/>
            <person name="Pearson M."/>
            <person name="Poon T.W."/>
            <person name="Priest M."/>
            <person name="Roberts A."/>
            <person name="Saif S."/>
            <person name="Shea T."/>
            <person name="Sisk P."/>
            <person name="Sykes S."/>
            <person name="Wortman J."/>
            <person name="Nusbaum C."/>
            <person name="Birren B."/>
        </authorList>
    </citation>
    <scope>NUCLEOTIDE SEQUENCE [LARGE SCALE GENOMIC DNA]</scope>
    <source>
        <strain evidence="5 6">ACS-093-V-SCH5</strain>
    </source>
</reference>
<dbReference type="EMBL" id="AGZR01000003">
    <property type="protein sequence ID" value="EPD33769.1"/>
    <property type="molecule type" value="Genomic_DNA"/>
</dbReference>
<dbReference type="InterPro" id="IPR027417">
    <property type="entry name" value="P-loop_NTPase"/>
</dbReference>
<proteinExistence type="predicted"/>
<dbReference type="InterPro" id="IPR003439">
    <property type="entry name" value="ABC_transporter-like_ATP-bd"/>
</dbReference>
<dbReference type="PANTHER" id="PTHR42794">
    <property type="entry name" value="HEMIN IMPORT ATP-BINDING PROTEIN HMUV"/>
    <property type="match status" value="1"/>
</dbReference>
<evidence type="ECO:0000256" key="1">
    <source>
        <dbReference type="ARBA" id="ARBA00022448"/>
    </source>
</evidence>
<dbReference type="Proteomes" id="UP000014417">
    <property type="component" value="Unassembled WGS sequence"/>
</dbReference>
<dbReference type="AlphaFoldDB" id="S2X184"/>